<dbReference type="InterPro" id="IPR050259">
    <property type="entry name" value="SDR"/>
</dbReference>
<accession>A0ABP9RCN4</accession>
<dbReference type="PANTHER" id="PTHR42879:SF2">
    <property type="entry name" value="3-OXOACYL-[ACYL-CARRIER-PROTEIN] REDUCTASE FABG"/>
    <property type="match status" value="1"/>
</dbReference>
<dbReference type="InterPro" id="IPR002347">
    <property type="entry name" value="SDR_fam"/>
</dbReference>
<reference evidence="4" key="1">
    <citation type="journal article" date="2019" name="Int. J. Syst. Evol. Microbiol.">
        <title>The Global Catalogue of Microorganisms (GCM) 10K type strain sequencing project: providing services to taxonomists for standard genome sequencing and annotation.</title>
        <authorList>
            <consortium name="The Broad Institute Genomics Platform"/>
            <consortium name="The Broad Institute Genome Sequencing Center for Infectious Disease"/>
            <person name="Wu L."/>
            <person name="Ma J."/>
        </authorList>
    </citation>
    <scope>NUCLEOTIDE SEQUENCE [LARGE SCALE GENOMIC DNA]</scope>
    <source>
        <strain evidence="4">JCM 18472</strain>
    </source>
</reference>
<dbReference type="InterPro" id="IPR036291">
    <property type="entry name" value="NAD(P)-bd_dom_sf"/>
</dbReference>
<gene>
    <name evidence="3" type="ORF">GCM10023342_18000</name>
</gene>
<dbReference type="InterPro" id="IPR011294">
    <property type="entry name" value="3-OHbutyrate_DH"/>
</dbReference>
<dbReference type="Gene3D" id="3.40.50.720">
    <property type="entry name" value="NAD(P)-binding Rossmann-like Domain"/>
    <property type="match status" value="1"/>
</dbReference>
<sequence>MSQHPAQDRIQDKVALITGAASGIGKEIAILFARQGARVVILDLDREAAEAAAREIAEQGGTALGVAADVTDEAQVEAAFKQVADTYGQLDVMIANAGSQHVEPIHKLSYEAWKKVTNIQLDGSFLTTRAAFRQMMQQESGGCLLYMGSVHSHEASAMKSPYVTAKHGLLGLCRTMAKEGAAYGIRANTICPGYVKTPLVEKQIPDQAREHGMSEEEVIEKVFLKDTVDKEFTTVADVAETALYLATFPSNALTGQSIVVSHGWFMQ</sequence>
<dbReference type="RefSeq" id="WP_031382546.1">
    <property type="nucleotide sequence ID" value="NZ_BAABKI010000019.1"/>
</dbReference>
<organism evidence="3 4">
    <name type="scientific">Modicisalibacter zincidurans</name>
    <dbReference type="NCBI Taxonomy" id="1178777"/>
    <lineage>
        <taxon>Bacteria</taxon>
        <taxon>Pseudomonadati</taxon>
        <taxon>Pseudomonadota</taxon>
        <taxon>Gammaproteobacteria</taxon>
        <taxon>Oceanospirillales</taxon>
        <taxon>Halomonadaceae</taxon>
        <taxon>Modicisalibacter</taxon>
    </lineage>
</organism>
<dbReference type="Proteomes" id="UP001500074">
    <property type="component" value="Unassembled WGS sequence"/>
</dbReference>
<proteinExistence type="inferred from homology"/>
<comment type="similarity">
    <text evidence="1 2">Belongs to the short-chain dehydrogenases/reductases (SDR) family.</text>
</comment>
<dbReference type="PRINTS" id="PR00080">
    <property type="entry name" value="SDRFAMILY"/>
</dbReference>
<dbReference type="NCBIfam" id="NF009931">
    <property type="entry name" value="PRK13394.1"/>
    <property type="match status" value="1"/>
</dbReference>
<evidence type="ECO:0000256" key="2">
    <source>
        <dbReference type="RuleBase" id="RU000363"/>
    </source>
</evidence>
<name>A0ABP9RCN4_9GAMM</name>
<dbReference type="Pfam" id="PF00106">
    <property type="entry name" value="adh_short"/>
    <property type="match status" value="1"/>
</dbReference>
<dbReference type="PRINTS" id="PR00081">
    <property type="entry name" value="GDHRDH"/>
</dbReference>
<dbReference type="PANTHER" id="PTHR42879">
    <property type="entry name" value="3-OXOACYL-(ACYL-CARRIER-PROTEIN) REDUCTASE"/>
    <property type="match status" value="1"/>
</dbReference>
<dbReference type="InterPro" id="IPR020904">
    <property type="entry name" value="Sc_DH/Rdtase_CS"/>
</dbReference>
<dbReference type="EMBL" id="BAABKI010000019">
    <property type="protein sequence ID" value="GAA5175218.1"/>
    <property type="molecule type" value="Genomic_DNA"/>
</dbReference>
<protein>
    <submittedName>
        <fullName evidence="3">3-hydroxybutyrate dehydrogenase</fullName>
    </submittedName>
</protein>
<evidence type="ECO:0000256" key="1">
    <source>
        <dbReference type="ARBA" id="ARBA00006484"/>
    </source>
</evidence>
<dbReference type="NCBIfam" id="TIGR01963">
    <property type="entry name" value="PHB_DH"/>
    <property type="match status" value="1"/>
</dbReference>
<dbReference type="NCBIfam" id="NF009093">
    <property type="entry name" value="PRK12429.1"/>
    <property type="match status" value="1"/>
</dbReference>
<dbReference type="PROSITE" id="PS00061">
    <property type="entry name" value="ADH_SHORT"/>
    <property type="match status" value="1"/>
</dbReference>
<dbReference type="SUPFAM" id="SSF51735">
    <property type="entry name" value="NAD(P)-binding Rossmann-fold domains"/>
    <property type="match status" value="1"/>
</dbReference>
<keyword evidence="4" id="KW-1185">Reference proteome</keyword>
<comment type="caution">
    <text evidence="3">The sequence shown here is derived from an EMBL/GenBank/DDBJ whole genome shotgun (WGS) entry which is preliminary data.</text>
</comment>
<evidence type="ECO:0000313" key="4">
    <source>
        <dbReference type="Proteomes" id="UP001500074"/>
    </source>
</evidence>
<evidence type="ECO:0000313" key="3">
    <source>
        <dbReference type="EMBL" id="GAA5175218.1"/>
    </source>
</evidence>